<dbReference type="AlphaFoldDB" id="H2XPH5"/>
<dbReference type="InParanoid" id="H2XPH5"/>
<name>H2XPH5_CIOIN</name>
<reference evidence="1" key="2">
    <citation type="journal article" date="2008" name="Genome Biol.">
        <title>Improved genome assembly and evidence-based global gene model set for the chordate Ciona intestinalis: new insight into intron and operon populations.</title>
        <authorList>
            <person name="Satou Y."/>
            <person name="Mineta K."/>
            <person name="Ogasawara M."/>
            <person name="Sasakura Y."/>
            <person name="Shoguchi E."/>
            <person name="Ueno K."/>
            <person name="Yamada L."/>
            <person name="Matsumoto J."/>
            <person name="Wasserscheid J."/>
            <person name="Dewar K."/>
            <person name="Wiley G.B."/>
            <person name="Macmil S.L."/>
            <person name="Roe B.A."/>
            <person name="Zeller R.W."/>
            <person name="Hastings K.E."/>
            <person name="Lemaire P."/>
            <person name="Lindquist E."/>
            <person name="Endo T."/>
            <person name="Hotta K."/>
            <person name="Inaba K."/>
        </authorList>
    </citation>
    <scope>NUCLEOTIDE SEQUENCE [LARGE SCALE GENOMIC DNA]</scope>
    <source>
        <strain evidence="1">wild type</strain>
    </source>
</reference>
<accession>H2XPH5</accession>
<evidence type="ECO:0000313" key="1">
    <source>
        <dbReference type="Ensembl" id="ENSCINP00000031559.1"/>
    </source>
</evidence>
<protein>
    <submittedName>
        <fullName evidence="1">Uncharacterized protein</fullName>
    </submittedName>
</protein>
<sequence>FCCIIYLILRSKMVKRRKMCFCRKV</sequence>
<reference evidence="1" key="4">
    <citation type="submission" date="2025-09" db="UniProtKB">
        <authorList>
            <consortium name="Ensembl"/>
        </authorList>
    </citation>
    <scope>IDENTIFICATION</scope>
</reference>
<dbReference type="Ensembl" id="ENSCINT00000036755.1">
    <property type="protein sequence ID" value="ENSCINP00000031559.1"/>
    <property type="gene ID" value="ENSCING00000022076.1"/>
</dbReference>
<evidence type="ECO:0000313" key="2">
    <source>
        <dbReference type="Proteomes" id="UP000008144"/>
    </source>
</evidence>
<proteinExistence type="predicted"/>
<dbReference type="Proteomes" id="UP000008144">
    <property type="component" value="Chromosome 8"/>
</dbReference>
<dbReference type="EMBL" id="EAAA01002625">
    <property type="status" value="NOT_ANNOTATED_CDS"/>
    <property type="molecule type" value="Genomic_DNA"/>
</dbReference>
<reference evidence="1" key="3">
    <citation type="submission" date="2025-08" db="UniProtKB">
        <authorList>
            <consortium name="Ensembl"/>
        </authorList>
    </citation>
    <scope>IDENTIFICATION</scope>
</reference>
<keyword evidence="2" id="KW-1185">Reference proteome</keyword>
<dbReference type="HOGENOM" id="CLU_3420470_0_0_1"/>
<reference evidence="2" key="1">
    <citation type="journal article" date="2002" name="Science">
        <title>The draft genome of Ciona intestinalis: insights into chordate and vertebrate origins.</title>
        <authorList>
            <person name="Dehal P."/>
            <person name="Satou Y."/>
            <person name="Campbell R.K."/>
            <person name="Chapman J."/>
            <person name="Degnan B."/>
            <person name="De Tomaso A."/>
            <person name="Davidson B."/>
            <person name="Di Gregorio A."/>
            <person name="Gelpke M."/>
            <person name="Goodstein D.M."/>
            <person name="Harafuji N."/>
            <person name="Hastings K.E."/>
            <person name="Ho I."/>
            <person name="Hotta K."/>
            <person name="Huang W."/>
            <person name="Kawashima T."/>
            <person name="Lemaire P."/>
            <person name="Martinez D."/>
            <person name="Meinertzhagen I.A."/>
            <person name="Necula S."/>
            <person name="Nonaka M."/>
            <person name="Putnam N."/>
            <person name="Rash S."/>
            <person name="Saiga H."/>
            <person name="Satake M."/>
            <person name="Terry A."/>
            <person name="Yamada L."/>
            <person name="Wang H.G."/>
            <person name="Awazu S."/>
            <person name="Azumi K."/>
            <person name="Boore J."/>
            <person name="Branno M."/>
            <person name="Chin-Bow S."/>
            <person name="DeSantis R."/>
            <person name="Doyle S."/>
            <person name="Francino P."/>
            <person name="Keys D.N."/>
            <person name="Haga S."/>
            <person name="Hayashi H."/>
            <person name="Hino K."/>
            <person name="Imai K.S."/>
            <person name="Inaba K."/>
            <person name="Kano S."/>
            <person name="Kobayashi K."/>
            <person name="Kobayashi M."/>
            <person name="Lee B.I."/>
            <person name="Makabe K.W."/>
            <person name="Manohar C."/>
            <person name="Matassi G."/>
            <person name="Medina M."/>
            <person name="Mochizuki Y."/>
            <person name="Mount S."/>
            <person name="Morishita T."/>
            <person name="Miura S."/>
            <person name="Nakayama A."/>
            <person name="Nishizaka S."/>
            <person name="Nomoto H."/>
            <person name="Ohta F."/>
            <person name="Oishi K."/>
            <person name="Rigoutsos I."/>
            <person name="Sano M."/>
            <person name="Sasaki A."/>
            <person name="Sasakura Y."/>
            <person name="Shoguchi E."/>
            <person name="Shin-i T."/>
            <person name="Spagnuolo A."/>
            <person name="Stainier D."/>
            <person name="Suzuki M.M."/>
            <person name="Tassy O."/>
            <person name="Takatori N."/>
            <person name="Tokuoka M."/>
            <person name="Yagi K."/>
            <person name="Yoshizaki F."/>
            <person name="Wada S."/>
            <person name="Zhang C."/>
            <person name="Hyatt P.D."/>
            <person name="Larimer F."/>
            <person name="Detter C."/>
            <person name="Doggett N."/>
            <person name="Glavina T."/>
            <person name="Hawkins T."/>
            <person name="Richardson P."/>
            <person name="Lucas S."/>
            <person name="Kohara Y."/>
            <person name="Levine M."/>
            <person name="Satoh N."/>
            <person name="Rokhsar D.S."/>
        </authorList>
    </citation>
    <scope>NUCLEOTIDE SEQUENCE [LARGE SCALE GENOMIC DNA]</scope>
</reference>
<organism evidence="1 2">
    <name type="scientific">Ciona intestinalis</name>
    <name type="common">Transparent sea squirt</name>
    <name type="synonym">Ascidia intestinalis</name>
    <dbReference type="NCBI Taxonomy" id="7719"/>
    <lineage>
        <taxon>Eukaryota</taxon>
        <taxon>Metazoa</taxon>
        <taxon>Chordata</taxon>
        <taxon>Tunicata</taxon>
        <taxon>Ascidiacea</taxon>
        <taxon>Phlebobranchia</taxon>
        <taxon>Cionidae</taxon>
        <taxon>Ciona</taxon>
    </lineage>
</organism>